<dbReference type="NCBIfam" id="NF033748">
    <property type="entry name" value="class_F_sortase"/>
    <property type="match status" value="1"/>
</dbReference>
<dbReference type="PROSITE" id="PS51257">
    <property type="entry name" value="PROKAR_LIPOPROTEIN"/>
    <property type="match status" value="1"/>
</dbReference>
<feature type="chain" id="PRO_5039316003" evidence="3">
    <location>
        <begin position="30"/>
        <end position="202"/>
    </location>
</feature>
<name>H5WXZ6_9PSEU</name>
<evidence type="ECO:0000256" key="1">
    <source>
        <dbReference type="ARBA" id="ARBA00022801"/>
    </source>
</evidence>
<gene>
    <name evidence="4" type="ORF">SacmaDRAFT_4689</name>
</gene>
<dbReference type="EMBL" id="CM001439">
    <property type="protein sequence ID" value="EHR52863.1"/>
    <property type="molecule type" value="Genomic_DNA"/>
</dbReference>
<dbReference type="GO" id="GO:0016787">
    <property type="term" value="F:hydrolase activity"/>
    <property type="evidence" value="ECO:0007669"/>
    <property type="project" value="UniProtKB-KW"/>
</dbReference>
<feature type="compositionally biased region" description="Low complexity" evidence="2">
    <location>
        <begin position="31"/>
        <end position="44"/>
    </location>
</feature>
<dbReference type="CDD" id="cd05829">
    <property type="entry name" value="Sortase_F"/>
    <property type="match status" value="1"/>
</dbReference>
<protein>
    <submittedName>
        <fullName evidence="4">Sortase (Surface protein transpeptidase)</fullName>
    </submittedName>
</protein>
<feature type="region of interest" description="Disordered" evidence="2">
    <location>
        <begin position="31"/>
        <end position="53"/>
    </location>
</feature>
<dbReference type="STRING" id="882083.SacmaDRAFT_4689"/>
<dbReference type="Proteomes" id="UP000004926">
    <property type="component" value="Chromosome"/>
</dbReference>
<dbReference type="SUPFAM" id="SSF63817">
    <property type="entry name" value="Sortase"/>
    <property type="match status" value="1"/>
</dbReference>
<accession>H5WXZ6</accession>
<dbReference type="Pfam" id="PF04203">
    <property type="entry name" value="Sortase"/>
    <property type="match status" value="1"/>
</dbReference>
<dbReference type="HOGENOM" id="CLU_062592_5_0_11"/>
<evidence type="ECO:0000256" key="3">
    <source>
        <dbReference type="SAM" id="SignalP"/>
    </source>
</evidence>
<dbReference type="OrthoDB" id="525039at2"/>
<dbReference type="RefSeq" id="WP_009156241.1">
    <property type="nucleotide sequence ID" value="NZ_CM001439.1"/>
</dbReference>
<evidence type="ECO:0000256" key="2">
    <source>
        <dbReference type="SAM" id="MobiDB-lite"/>
    </source>
</evidence>
<dbReference type="eggNOG" id="COG3764">
    <property type="taxonomic scope" value="Bacteria"/>
</dbReference>
<keyword evidence="3" id="KW-0732">Signal</keyword>
<reference evidence="4 5" key="1">
    <citation type="journal article" date="2012" name="Stand. Genomic Sci.">
        <title>Genome sequence of the ocean sediment bacterium Saccharomonospora marina type strain (XMU15(T)).</title>
        <authorList>
            <person name="Klenk H.P."/>
            <person name="Lu M."/>
            <person name="Lucas S."/>
            <person name="Lapidus A."/>
            <person name="Copeland A."/>
            <person name="Pitluck S."/>
            <person name="Goodwin L.A."/>
            <person name="Han C."/>
            <person name="Tapia R."/>
            <person name="Brambilla E.M."/>
            <person name="Potter G."/>
            <person name="Land M."/>
            <person name="Ivanova N."/>
            <person name="Rohde M."/>
            <person name="Goker M."/>
            <person name="Detter J.C."/>
            <person name="Li W.J."/>
            <person name="Kyrpides N.C."/>
            <person name="Woyke T."/>
        </authorList>
    </citation>
    <scope>NUCLEOTIDE SEQUENCE [LARGE SCALE GENOMIC DNA]</scope>
    <source>
        <strain evidence="4 5">XMU15</strain>
    </source>
</reference>
<evidence type="ECO:0000313" key="4">
    <source>
        <dbReference type="EMBL" id="EHR52863.1"/>
    </source>
</evidence>
<dbReference type="InterPro" id="IPR005754">
    <property type="entry name" value="Sortase"/>
</dbReference>
<dbReference type="AlphaFoldDB" id="H5WXZ6"/>
<keyword evidence="5" id="KW-1185">Reference proteome</keyword>
<dbReference type="Gene3D" id="2.40.260.10">
    <property type="entry name" value="Sortase"/>
    <property type="match status" value="1"/>
</dbReference>
<keyword evidence="1" id="KW-0378">Hydrolase</keyword>
<sequence>MVPRSKRRLLRRGGTVVAALLLALTSAGCGSSEQPAPAAEQSAPTSVPVTKPYDKLRPTKVSIPKIGADSSLLAVAVNTKGEIAVPPAENPMQAAWYRLSPVPGETGPAIVLGHVDGGGEPGIFNRLHELAAGDEILVERSDGKRLRFVVDHSLQVPKEEFPTEAVYGNTDKPQLRLITCGGVFDRAEHSYEDNVIVYANLA</sequence>
<dbReference type="InterPro" id="IPR023365">
    <property type="entry name" value="Sortase_dom-sf"/>
</dbReference>
<proteinExistence type="predicted"/>
<feature type="signal peptide" evidence="3">
    <location>
        <begin position="1"/>
        <end position="29"/>
    </location>
</feature>
<evidence type="ECO:0000313" key="5">
    <source>
        <dbReference type="Proteomes" id="UP000004926"/>
    </source>
</evidence>
<organism evidence="4 5">
    <name type="scientific">Saccharomonospora marina XMU15</name>
    <dbReference type="NCBI Taxonomy" id="882083"/>
    <lineage>
        <taxon>Bacteria</taxon>
        <taxon>Bacillati</taxon>
        <taxon>Actinomycetota</taxon>
        <taxon>Actinomycetes</taxon>
        <taxon>Pseudonocardiales</taxon>
        <taxon>Pseudonocardiaceae</taxon>
        <taxon>Saccharomonospora</taxon>
    </lineage>
</organism>
<dbReference type="InterPro" id="IPR042001">
    <property type="entry name" value="Sortase_F"/>
</dbReference>